<dbReference type="GO" id="GO:0005737">
    <property type="term" value="C:cytoplasm"/>
    <property type="evidence" value="ECO:0007669"/>
    <property type="project" value="UniProtKB-SubCell"/>
</dbReference>
<sequence length="143" mass="16620">MDRCLLELFDNGMRVTEQRKRLLTLLATSKHPQAAMELYGKMKRTFPGLSYETIYLNLRLFLDLRLIESMLVGSDVRYRALLAEQAPHYQFICMDCKQAIRVTFDPADSAFPMPERFQSVHYKLDIFGYCKDCCGRESSSAMQ</sequence>
<dbReference type="Pfam" id="PF01475">
    <property type="entry name" value="FUR"/>
    <property type="match status" value="1"/>
</dbReference>
<comment type="caution">
    <text evidence="10">The sequence shown here is derived from an EMBL/GenBank/DDBJ whole genome shotgun (WGS) entry which is preliminary data.</text>
</comment>
<name>A0A4S4BXM7_9BACL</name>
<keyword evidence="7" id="KW-0238">DNA-binding</keyword>
<feature type="binding site" evidence="9">
    <location>
        <position position="133"/>
    </location>
    <ligand>
        <name>Zn(2+)</name>
        <dbReference type="ChEBI" id="CHEBI:29105"/>
    </ligand>
</feature>
<comment type="similarity">
    <text evidence="2">Belongs to the Fur family.</text>
</comment>
<dbReference type="SUPFAM" id="SSF46785">
    <property type="entry name" value="Winged helix' DNA-binding domain"/>
    <property type="match status" value="1"/>
</dbReference>
<evidence type="ECO:0000256" key="7">
    <source>
        <dbReference type="ARBA" id="ARBA00023125"/>
    </source>
</evidence>
<evidence type="ECO:0000313" key="11">
    <source>
        <dbReference type="Proteomes" id="UP000310636"/>
    </source>
</evidence>
<dbReference type="InterPro" id="IPR002481">
    <property type="entry name" value="FUR"/>
</dbReference>
<dbReference type="Gene3D" id="3.30.1490.190">
    <property type="match status" value="1"/>
</dbReference>
<evidence type="ECO:0000256" key="8">
    <source>
        <dbReference type="ARBA" id="ARBA00023163"/>
    </source>
</evidence>
<dbReference type="EMBL" id="SSOB01000013">
    <property type="protein sequence ID" value="THF79457.1"/>
    <property type="molecule type" value="Genomic_DNA"/>
</dbReference>
<dbReference type="GO" id="GO:0000976">
    <property type="term" value="F:transcription cis-regulatory region binding"/>
    <property type="evidence" value="ECO:0007669"/>
    <property type="project" value="TreeGrafter"/>
</dbReference>
<accession>A0A4S4BXM7</accession>
<evidence type="ECO:0000256" key="2">
    <source>
        <dbReference type="ARBA" id="ARBA00007957"/>
    </source>
</evidence>
<organism evidence="10 11">
    <name type="scientific">Cohnella fermenti</name>
    <dbReference type="NCBI Taxonomy" id="2565925"/>
    <lineage>
        <taxon>Bacteria</taxon>
        <taxon>Bacillati</taxon>
        <taxon>Bacillota</taxon>
        <taxon>Bacilli</taxon>
        <taxon>Bacillales</taxon>
        <taxon>Paenibacillaceae</taxon>
        <taxon>Cohnella</taxon>
    </lineage>
</organism>
<feature type="binding site" evidence="9">
    <location>
        <position position="130"/>
    </location>
    <ligand>
        <name>Zn(2+)</name>
        <dbReference type="ChEBI" id="CHEBI:29105"/>
    </ligand>
</feature>
<dbReference type="InterPro" id="IPR043135">
    <property type="entry name" value="Fur_C"/>
</dbReference>
<proteinExistence type="inferred from homology"/>
<comment type="cofactor">
    <cofactor evidence="9">
        <name>Zn(2+)</name>
        <dbReference type="ChEBI" id="CHEBI:29105"/>
    </cofactor>
    <text evidence="9">Binds 1 zinc ion per subunit.</text>
</comment>
<comment type="subcellular location">
    <subcellularLocation>
        <location evidence="1">Cytoplasm</location>
    </subcellularLocation>
</comment>
<feature type="binding site" evidence="9">
    <location>
        <position position="96"/>
    </location>
    <ligand>
        <name>Zn(2+)</name>
        <dbReference type="ChEBI" id="CHEBI:29105"/>
    </ligand>
</feature>
<dbReference type="GO" id="GO:0003700">
    <property type="term" value="F:DNA-binding transcription factor activity"/>
    <property type="evidence" value="ECO:0007669"/>
    <property type="project" value="InterPro"/>
</dbReference>
<dbReference type="GO" id="GO:0045892">
    <property type="term" value="P:negative regulation of DNA-templated transcription"/>
    <property type="evidence" value="ECO:0007669"/>
    <property type="project" value="TreeGrafter"/>
</dbReference>
<protein>
    <submittedName>
        <fullName evidence="10">Transcriptional repressor</fullName>
    </submittedName>
</protein>
<keyword evidence="3" id="KW-0963">Cytoplasm</keyword>
<dbReference type="OrthoDB" id="8659436at2"/>
<dbReference type="AlphaFoldDB" id="A0A4S4BXM7"/>
<keyword evidence="4" id="KW-0678">Repressor</keyword>
<dbReference type="GO" id="GO:1900376">
    <property type="term" value="P:regulation of secondary metabolite biosynthetic process"/>
    <property type="evidence" value="ECO:0007669"/>
    <property type="project" value="TreeGrafter"/>
</dbReference>
<dbReference type="InterPro" id="IPR036390">
    <property type="entry name" value="WH_DNA-bd_sf"/>
</dbReference>
<dbReference type="InterPro" id="IPR036388">
    <property type="entry name" value="WH-like_DNA-bd_sf"/>
</dbReference>
<evidence type="ECO:0000256" key="3">
    <source>
        <dbReference type="ARBA" id="ARBA00022490"/>
    </source>
</evidence>
<reference evidence="10 11" key="1">
    <citation type="submission" date="2019-04" db="EMBL/GenBank/DDBJ databases">
        <title>Cohnella sp. nov. isolated from preserved vegetables.</title>
        <authorList>
            <person name="Lin S.-Y."/>
            <person name="Hung M.-H."/>
            <person name="Young C.-C."/>
        </authorList>
    </citation>
    <scope>NUCLEOTIDE SEQUENCE [LARGE SCALE GENOMIC DNA]</scope>
    <source>
        <strain evidence="10 11">CC-MHH1044</strain>
    </source>
</reference>
<dbReference type="RefSeq" id="WP_136369993.1">
    <property type="nucleotide sequence ID" value="NZ_SSOB01000013.1"/>
</dbReference>
<evidence type="ECO:0000256" key="4">
    <source>
        <dbReference type="ARBA" id="ARBA00022491"/>
    </source>
</evidence>
<keyword evidence="11" id="KW-1185">Reference proteome</keyword>
<evidence type="ECO:0000256" key="5">
    <source>
        <dbReference type="ARBA" id="ARBA00022833"/>
    </source>
</evidence>
<dbReference type="Proteomes" id="UP000310636">
    <property type="component" value="Unassembled WGS sequence"/>
</dbReference>
<evidence type="ECO:0000256" key="6">
    <source>
        <dbReference type="ARBA" id="ARBA00023015"/>
    </source>
</evidence>
<dbReference type="PANTHER" id="PTHR33202">
    <property type="entry name" value="ZINC UPTAKE REGULATION PROTEIN"/>
    <property type="match status" value="1"/>
</dbReference>
<gene>
    <name evidence="10" type="ORF">E6C55_11750</name>
</gene>
<keyword evidence="6" id="KW-0805">Transcription regulation</keyword>
<keyword evidence="5 9" id="KW-0862">Zinc</keyword>
<dbReference type="CDD" id="cd07153">
    <property type="entry name" value="Fur_like"/>
    <property type="match status" value="1"/>
</dbReference>
<feature type="binding site" evidence="9">
    <location>
        <position position="93"/>
    </location>
    <ligand>
        <name>Zn(2+)</name>
        <dbReference type="ChEBI" id="CHEBI:29105"/>
    </ligand>
</feature>
<dbReference type="PANTHER" id="PTHR33202:SF1">
    <property type="entry name" value="FERRIC UPTAKE REGULATION PROTEIN"/>
    <property type="match status" value="1"/>
</dbReference>
<dbReference type="Gene3D" id="1.10.10.10">
    <property type="entry name" value="Winged helix-like DNA-binding domain superfamily/Winged helix DNA-binding domain"/>
    <property type="match status" value="1"/>
</dbReference>
<evidence type="ECO:0000256" key="1">
    <source>
        <dbReference type="ARBA" id="ARBA00004496"/>
    </source>
</evidence>
<keyword evidence="8" id="KW-0804">Transcription</keyword>
<evidence type="ECO:0000256" key="9">
    <source>
        <dbReference type="PIRSR" id="PIRSR602481-1"/>
    </source>
</evidence>
<keyword evidence="9" id="KW-0479">Metal-binding</keyword>
<dbReference type="GO" id="GO:0008270">
    <property type="term" value="F:zinc ion binding"/>
    <property type="evidence" value="ECO:0007669"/>
    <property type="project" value="TreeGrafter"/>
</dbReference>
<evidence type="ECO:0000313" key="10">
    <source>
        <dbReference type="EMBL" id="THF79457.1"/>
    </source>
</evidence>